<dbReference type="Pfam" id="PF01494">
    <property type="entry name" value="FAD_binding_3"/>
    <property type="match status" value="1"/>
</dbReference>
<dbReference type="Pfam" id="PF06314">
    <property type="entry name" value="ADC"/>
    <property type="match status" value="1"/>
</dbReference>
<keyword evidence="6" id="KW-0472">Membrane</keyword>
<dbReference type="GO" id="GO:0016829">
    <property type="term" value="F:lyase activity"/>
    <property type="evidence" value="ECO:0007669"/>
    <property type="project" value="InterPro"/>
</dbReference>
<dbReference type="PANTHER" id="PTHR13789">
    <property type="entry name" value="MONOOXYGENASE"/>
    <property type="match status" value="1"/>
</dbReference>
<protein>
    <recommendedName>
        <fullName evidence="7">FAD-binding domain-containing protein</fullName>
    </recommendedName>
</protein>
<keyword evidence="3" id="KW-0274">FAD</keyword>
<keyword evidence="5" id="KW-0503">Monooxygenase</keyword>
<dbReference type="InterPro" id="IPR036188">
    <property type="entry name" value="FAD/NAD-bd_sf"/>
</dbReference>
<dbReference type="OrthoDB" id="1047367at2759"/>
<evidence type="ECO:0000256" key="5">
    <source>
        <dbReference type="ARBA" id="ARBA00023033"/>
    </source>
</evidence>
<keyword evidence="9" id="KW-1185">Reference proteome</keyword>
<proteinExistence type="inferred from homology"/>
<dbReference type="Proteomes" id="UP000249363">
    <property type="component" value="Unassembled WGS sequence"/>
</dbReference>
<keyword evidence="2" id="KW-0285">Flavoprotein</keyword>
<dbReference type="AlphaFoldDB" id="A0A364KQE8"/>
<dbReference type="EMBL" id="MIKG01000002">
    <property type="protein sequence ID" value="RAO65777.1"/>
    <property type="molecule type" value="Genomic_DNA"/>
</dbReference>
<dbReference type="Gene3D" id="2.40.400.10">
    <property type="entry name" value="Acetoacetate decarboxylase-like"/>
    <property type="match status" value="1"/>
</dbReference>
<dbReference type="InterPro" id="IPR050493">
    <property type="entry name" value="FAD-dep_Monooxygenase_BioMet"/>
</dbReference>
<keyword evidence="4" id="KW-0560">Oxidoreductase</keyword>
<dbReference type="InterPro" id="IPR002938">
    <property type="entry name" value="FAD-bd"/>
</dbReference>
<evidence type="ECO:0000313" key="8">
    <source>
        <dbReference type="EMBL" id="RAO65777.1"/>
    </source>
</evidence>
<dbReference type="RefSeq" id="XP_040730294.1">
    <property type="nucleotide sequence ID" value="XM_040873863.1"/>
</dbReference>
<evidence type="ECO:0000256" key="6">
    <source>
        <dbReference type="SAM" id="Phobius"/>
    </source>
</evidence>
<evidence type="ECO:0000313" key="9">
    <source>
        <dbReference type="Proteomes" id="UP000249363"/>
    </source>
</evidence>
<feature type="transmembrane region" description="Helical" evidence="6">
    <location>
        <begin position="12"/>
        <end position="31"/>
    </location>
</feature>
<feature type="domain" description="FAD-binding" evidence="7">
    <location>
        <begin position="14"/>
        <end position="376"/>
    </location>
</feature>
<keyword evidence="6" id="KW-1133">Transmembrane helix</keyword>
<dbReference type="SUPFAM" id="SSF160104">
    <property type="entry name" value="Acetoacetate decarboxylase-like"/>
    <property type="match status" value="1"/>
</dbReference>
<dbReference type="GO" id="GO:0071949">
    <property type="term" value="F:FAD binding"/>
    <property type="evidence" value="ECO:0007669"/>
    <property type="project" value="InterPro"/>
</dbReference>
<evidence type="ECO:0000256" key="1">
    <source>
        <dbReference type="ARBA" id="ARBA00007992"/>
    </source>
</evidence>
<dbReference type="InterPro" id="IPR023375">
    <property type="entry name" value="ADC_dom_sf"/>
</dbReference>
<dbReference type="GO" id="GO:0004497">
    <property type="term" value="F:monooxygenase activity"/>
    <property type="evidence" value="ECO:0007669"/>
    <property type="project" value="UniProtKB-KW"/>
</dbReference>
<accession>A0A364KQE8</accession>
<sequence length="702" mass="78217">MAPTNGTEQKAGLKILIVGAGIGGLTAAIALRKQGHHVQIFEQSRFATETGAALHLAPNANGILRRLGLFPEDFGANPTQRTTEYTAGGHQLHTHSVEEANTRWQHPWQLAHRIELHDALKRAVSTPTSDGKASIEFKTSSRVERVDPYNATITFADGTQIQGDLIVGADGVHSISRSALPNCEHIKPFPSGKSAFRFLLPRQKALDDPETAALVQHTGELSMWFGVDRRIVMYPTSNNSILNFVNIHPDEESASETAGSDTWDQSVNLDKMLKIFSSFSPSMVKLLSKAEPESVRVWKLLDMDILPKFNESRLALIGDAAHPFLPHQGQGAAVAIEDAAALAVVLSLDTTTDEIEDRLELYNEIRYTRATKIQSFSRLVGKDLKPGDEKPNIWDFQNYNFGHDEWDNSTQKLREWTWKRNKNAYWRMPIAFGPMPGPRQTHFGVAQNSQKSTFSTASIKFKTSRTLLEALFPPMRSGWRFSVHDTVAYATFSQTTLNKLDWLGGSGYNHIGLYIHGVEYTREDGSAVKGAYLPVLFESLTDPIISGREELGMPKIYSTIDIYRRNTSYRVRTGWEGALWGDFLLQGLEEVDSSSLTEEKPAEEALLTYKYLPTTGPENKGKAVEEYTVLYDAITDETKAKVHKTYKAQKASFAIDPLDWEQLPTLHHVISRLAELPIYDIVEAKIVEGEGVPDLAGARPIV</sequence>
<evidence type="ECO:0000256" key="2">
    <source>
        <dbReference type="ARBA" id="ARBA00022630"/>
    </source>
</evidence>
<comment type="similarity">
    <text evidence="1">Belongs to the paxM FAD-dependent monooxygenase family.</text>
</comment>
<evidence type="ECO:0000259" key="7">
    <source>
        <dbReference type="Pfam" id="PF01494"/>
    </source>
</evidence>
<reference evidence="8 9" key="1">
    <citation type="journal article" date="2017" name="Biotechnol. Biofuels">
        <title>Differential beta-glucosidase expression as a function of carbon source availability in Talaromyces amestolkiae: a genomic and proteomic approach.</title>
        <authorList>
            <person name="de Eugenio L.I."/>
            <person name="Mendez-Liter J.A."/>
            <person name="Nieto-Dominguez M."/>
            <person name="Alonso L."/>
            <person name="Gil-Munoz J."/>
            <person name="Barriuso J."/>
            <person name="Prieto A."/>
            <person name="Martinez M.J."/>
        </authorList>
    </citation>
    <scope>NUCLEOTIDE SEQUENCE [LARGE SCALE GENOMIC DNA]</scope>
    <source>
        <strain evidence="8 9">CIB</strain>
    </source>
</reference>
<name>A0A364KQE8_TALAM</name>
<dbReference type="SUPFAM" id="SSF54373">
    <property type="entry name" value="FAD-linked reductases, C-terminal domain"/>
    <property type="match status" value="1"/>
</dbReference>
<dbReference type="PANTHER" id="PTHR13789:SF261">
    <property type="entry name" value="HYDROXYLASE, PUTATIVE (AFU_ORTHOLOGUE AFUA_7G00590)-RELATED"/>
    <property type="match status" value="1"/>
</dbReference>
<dbReference type="GeneID" id="63791006"/>
<dbReference type="STRING" id="1196081.A0A364KQE8"/>
<evidence type="ECO:0000256" key="4">
    <source>
        <dbReference type="ARBA" id="ARBA00023002"/>
    </source>
</evidence>
<keyword evidence="6" id="KW-0812">Transmembrane</keyword>
<comment type="caution">
    <text evidence="8">The sequence shown here is derived from an EMBL/GenBank/DDBJ whole genome shotgun (WGS) entry which is preliminary data.</text>
</comment>
<organism evidence="8 9">
    <name type="scientific">Talaromyces amestolkiae</name>
    <dbReference type="NCBI Taxonomy" id="1196081"/>
    <lineage>
        <taxon>Eukaryota</taxon>
        <taxon>Fungi</taxon>
        <taxon>Dikarya</taxon>
        <taxon>Ascomycota</taxon>
        <taxon>Pezizomycotina</taxon>
        <taxon>Eurotiomycetes</taxon>
        <taxon>Eurotiomycetidae</taxon>
        <taxon>Eurotiales</taxon>
        <taxon>Trichocomaceae</taxon>
        <taxon>Talaromyces</taxon>
        <taxon>Talaromyces sect. Talaromyces</taxon>
    </lineage>
</organism>
<dbReference type="SUPFAM" id="SSF51905">
    <property type="entry name" value="FAD/NAD(P)-binding domain"/>
    <property type="match status" value="1"/>
</dbReference>
<dbReference type="Gene3D" id="3.50.50.60">
    <property type="entry name" value="FAD/NAD(P)-binding domain"/>
    <property type="match status" value="1"/>
</dbReference>
<dbReference type="InterPro" id="IPR010451">
    <property type="entry name" value="Acetoacetate_decarboxylase"/>
</dbReference>
<dbReference type="PRINTS" id="PR00420">
    <property type="entry name" value="RNGMNOXGNASE"/>
</dbReference>
<evidence type="ECO:0000256" key="3">
    <source>
        <dbReference type="ARBA" id="ARBA00022827"/>
    </source>
</evidence>
<gene>
    <name evidence="8" type="ORF">BHQ10_001789</name>
</gene>